<dbReference type="RefSeq" id="WP_226180140.1">
    <property type="nucleotide sequence ID" value="NZ_JAJADR010000012.1"/>
</dbReference>
<feature type="binding site" evidence="9">
    <location>
        <position position="198"/>
    </location>
    <ligand>
        <name>[4Fe-4S] cluster</name>
        <dbReference type="ChEBI" id="CHEBI:49883"/>
        <label>2</label>
        <note>4Fe-4S-S-AdoMet</note>
    </ligand>
</feature>
<evidence type="ECO:0000256" key="1">
    <source>
        <dbReference type="ARBA" id="ARBA00003234"/>
    </source>
</evidence>
<dbReference type="Gene3D" id="3.80.30.20">
    <property type="entry name" value="tm_1862 like domain"/>
    <property type="match status" value="1"/>
</dbReference>
<evidence type="ECO:0000259" key="10">
    <source>
        <dbReference type="PROSITE" id="PS50926"/>
    </source>
</evidence>
<feature type="binding site" evidence="9">
    <location>
        <position position="85"/>
    </location>
    <ligand>
        <name>[4Fe-4S] cluster</name>
        <dbReference type="ChEBI" id="CHEBI:49883"/>
        <label>1</label>
    </ligand>
</feature>
<feature type="binding site" evidence="9">
    <location>
        <position position="194"/>
    </location>
    <ligand>
        <name>[4Fe-4S] cluster</name>
        <dbReference type="ChEBI" id="CHEBI:49883"/>
        <label>2</label>
        <note>4Fe-4S-S-AdoMet</note>
    </ligand>
</feature>
<comment type="catalytic activity">
    <reaction evidence="9">
        <text>N(6)-dimethylallyladenosine(37) in tRNA + (sulfur carrier)-SH + AH2 + 2 S-adenosyl-L-methionine = 2-methylsulfanyl-N(6)-dimethylallyladenosine(37) in tRNA + (sulfur carrier)-H + 5'-deoxyadenosine + L-methionine + A + S-adenosyl-L-homocysteine + 2 H(+)</text>
        <dbReference type="Rhea" id="RHEA:37067"/>
        <dbReference type="Rhea" id="RHEA-COMP:10375"/>
        <dbReference type="Rhea" id="RHEA-COMP:10376"/>
        <dbReference type="Rhea" id="RHEA-COMP:14737"/>
        <dbReference type="Rhea" id="RHEA-COMP:14739"/>
        <dbReference type="ChEBI" id="CHEBI:13193"/>
        <dbReference type="ChEBI" id="CHEBI:15378"/>
        <dbReference type="ChEBI" id="CHEBI:17319"/>
        <dbReference type="ChEBI" id="CHEBI:17499"/>
        <dbReference type="ChEBI" id="CHEBI:29917"/>
        <dbReference type="ChEBI" id="CHEBI:57844"/>
        <dbReference type="ChEBI" id="CHEBI:57856"/>
        <dbReference type="ChEBI" id="CHEBI:59789"/>
        <dbReference type="ChEBI" id="CHEBI:64428"/>
        <dbReference type="ChEBI" id="CHEBI:74415"/>
        <dbReference type="ChEBI" id="CHEBI:74417"/>
        <dbReference type="EC" id="2.8.4.3"/>
    </reaction>
</comment>
<keyword evidence="4 9" id="KW-0949">S-adenosyl-L-methionine</keyword>
<dbReference type="CDD" id="cd01335">
    <property type="entry name" value="Radical_SAM"/>
    <property type="match status" value="1"/>
</dbReference>
<dbReference type="PROSITE" id="PS51449">
    <property type="entry name" value="MTTASE_N"/>
    <property type="match status" value="1"/>
</dbReference>
<evidence type="ECO:0000256" key="4">
    <source>
        <dbReference type="ARBA" id="ARBA00022691"/>
    </source>
</evidence>
<proteinExistence type="inferred from homology"/>
<keyword evidence="3 9" id="KW-0808">Transferase</keyword>
<dbReference type="InterPro" id="IPR038135">
    <property type="entry name" value="Methylthiotransferase_N_sf"/>
</dbReference>
<dbReference type="InterPro" id="IPR005839">
    <property type="entry name" value="Methylthiotransferase"/>
</dbReference>
<evidence type="ECO:0000313" key="14">
    <source>
        <dbReference type="Proteomes" id="UP001165296"/>
    </source>
</evidence>
<dbReference type="InterPro" id="IPR006638">
    <property type="entry name" value="Elp3/MiaA/NifB-like_rSAM"/>
</dbReference>
<evidence type="ECO:0000256" key="3">
    <source>
        <dbReference type="ARBA" id="ARBA00022679"/>
    </source>
</evidence>
<keyword evidence="5 9" id="KW-0479">Metal-binding</keyword>
<dbReference type="Pfam" id="PF04055">
    <property type="entry name" value="Radical_SAM"/>
    <property type="match status" value="1"/>
</dbReference>
<evidence type="ECO:0000256" key="8">
    <source>
        <dbReference type="ARBA" id="ARBA00033765"/>
    </source>
</evidence>
<comment type="caution">
    <text evidence="13">The sequence shown here is derived from an EMBL/GenBank/DDBJ whole genome shotgun (WGS) entry which is preliminary data.</text>
</comment>
<dbReference type="PROSITE" id="PS01278">
    <property type="entry name" value="MTTASE_RADICAL"/>
    <property type="match status" value="1"/>
</dbReference>
<dbReference type="SFLD" id="SFLDF00413">
    <property type="entry name" value="CDK5RAP1"/>
    <property type="match status" value="1"/>
</dbReference>
<dbReference type="SFLD" id="SFLDG01082">
    <property type="entry name" value="B12-binding_domain_containing"/>
    <property type="match status" value="1"/>
</dbReference>
<dbReference type="InterPro" id="IPR007197">
    <property type="entry name" value="rSAM"/>
</dbReference>
<dbReference type="Pfam" id="PF01938">
    <property type="entry name" value="TRAM"/>
    <property type="match status" value="1"/>
</dbReference>
<reference evidence="13" key="1">
    <citation type="submission" date="2021-10" db="EMBL/GenBank/DDBJ databases">
        <authorList>
            <person name="Dean J.D."/>
            <person name="Kim M.K."/>
            <person name="Newey C.N."/>
            <person name="Stoker T.S."/>
            <person name="Thompson D.W."/>
            <person name="Grose J.H."/>
        </authorList>
    </citation>
    <scope>NUCLEOTIDE SEQUENCE</scope>
    <source>
        <strain evidence="13">BT178</strain>
    </source>
</reference>
<dbReference type="EMBL" id="JAJADR010000012">
    <property type="protein sequence ID" value="MCB2410847.1"/>
    <property type="molecule type" value="Genomic_DNA"/>
</dbReference>
<evidence type="ECO:0000256" key="7">
    <source>
        <dbReference type="ARBA" id="ARBA00023014"/>
    </source>
</evidence>
<feature type="domain" description="TRAM" evidence="10">
    <location>
        <begin position="418"/>
        <end position="481"/>
    </location>
</feature>
<dbReference type="InterPro" id="IPR058240">
    <property type="entry name" value="rSAM_sf"/>
</dbReference>
<evidence type="ECO:0000256" key="5">
    <source>
        <dbReference type="ARBA" id="ARBA00022723"/>
    </source>
</evidence>
<evidence type="ECO:0000256" key="9">
    <source>
        <dbReference type="HAMAP-Rule" id="MF_01864"/>
    </source>
</evidence>
<dbReference type="SFLD" id="SFLDF00273">
    <property type="entry name" value="(dimethylallyl)adenosine_tRNA"/>
    <property type="match status" value="1"/>
</dbReference>
<evidence type="ECO:0000256" key="6">
    <source>
        <dbReference type="ARBA" id="ARBA00023004"/>
    </source>
</evidence>
<evidence type="ECO:0000256" key="2">
    <source>
        <dbReference type="ARBA" id="ARBA00022485"/>
    </source>
</evidence>
<dbReference type="GO" id="GO:0035597">
    <property type="term" value="F:tRNA-2-methylthio-N(6)-dimethylallyladenosine(37) synthase activity"/>
    <property type="evidence" value="ECO:0007669"/>
    <property type="project" value="UniProtKB-EC"/>
</dbReference>
<feature type="domain" description="MTTase N-terminal" evidence="11">
    <location>
        <begin position="40"/>
        <end position="156"/>
    </location>
</feature>
<gene>
    <name evidence="9 13" type="primary">miaB</name>
    <name evidence="13" type="ORF">LGH74_22860</name>
</gene>
<name>A0ABS8AYH5_9BACT</name>
<keyword evidence="7 9" id="KW-0411">Iron-sulfur</keyword>
<accession>A0ABS8AYH5</accession>
<dbReference type="EC" id="2.8.4.3" evidence="8 9"/>
<dbReference type="NCBIfam" id="TIGR01574">
    <property type="entry name" value="miaB-methiolase"/>
    <property type="match status" value="1"/>
</dbReference>
<dbReference type="SMART" id="SM00729">
    <property type="entry name" value="Elp3"/>
    <property type="match status" value="1"/>
</dbReference>
<dbReference type="PANTHER" id="PTHR43020:SF2">
    <property type="entry name" value="MITOCHONDRIAL TRNA METHYLTHIOTRANSFERASE CDK5RAP1"/>
    <property type="match status" value="1"/>
</dbReference>
<comment type="cofactor">
    <cofactor evidence="9">
        <name>[4Fe-4S] cluster</name>
        <dbReference type="ChEBI" id="CHEBI:49883"/>
    </cofactor>
    <text evidence="9">Binds 2 [4Fe-4S] clusters. One cluster is coordinated with 3 cysteines and an exchangeable S-adenosyl-L-methionine.</text>
</comment>
<keyword evidence="9" id="KW-0819">tRNA processing</keyword>
<evidence type="ECO:0000259" key="11">
    <source>
        <dbReference type="PROSITE" id="PS51449"/>
    </source>
</evidence>
<dbReference type="HAMAP" id="MF_01864">
    <property type="entry name" value="tRNA_metthiotr_MiaB"/>
    <property type="match status" value="1"/>
</dbReference>
<feature type="binding site" evidence="9">
    <location>
        <position position="119"/>
    </location>
    <ligand>
        <name>[4Fe-4S] cluster</name>
        <dbReference type="ChEBI" id="CHEBI:49883"/>
        <label>1</label>
    </ligand>
</feature>
<keyword evidence="14" id="KW-1185">Reference proteome</keyword>
<dbReference type="Gene3D" id="3.40.50.12160">
    <property type="entry name" value="Methylthiotransferase, N-terminal domain"/>
    <property type="match status" value="1"/>
</dbReference>
<feature type="binding site" evidence="9">
    <location>
        <position position="49"/>
    </location>
    <ligand>
        <name>[4Fe-4S] cluster</name>
        <dbReference type="ChEBI" id="CHEBI:49883"/>
        <label>1</label>
    </ligand>
</feature>
<comment type="subunit">
    <text evidence="9">Monomer.</text>
</comment>
<dbReference type="InterPro" id="IPR020612">
    <property type="entry name" value="Methylthiotransferase_CS"/>
</dbReference>
<dbReference type="NCBIfam" id="TIGR00089">
    <property type="entry name" value="MiaB/RimO family radical SAM methylthiotransferase"/>
    <property type="match status" value="1"/>
</dbReference>
<feature type="domain" description="Radical SAM core" evidence="12">
    <location>
        <begin position="180"/>
        <end position="415"/>
    </location>
</feature>
<dbReference type="InterPro" id="IPR013848">
    <property type="entry name" value="Methylthiotransferase_N"/>
</dbReference>
<dbReference type="SFLD" id="SFLDG01061">
    <property type="entry name" value="methylthiotransferase"/>
    <property type="match status" value="1"/>
</dbReference>
<dbReference type="InterPro" id="IPR006463">
    <property type="entry name" value="MiaB_methiolase"/>
</dbReference>
<comment type="similarity">
    <text evidence="9">Belongs to the methylthiotransferase family. MiaB subfamily.</text>
</comment>
<feature type="binding site" evidence="9">
    <location>
        <position position="201"/>
    </location>
    <ligand>
        <name>[4Fe-4S] cluster</name>
        <dbReference type="ChEBI" id="CHEBI:49883"/>
        <label>2</label>
        <note>4Fe-4S-S-AdoMet</note>
    </ligand>
</feature>
<evidence type="ECO:0000313" key="13">
    <source>
        <dbReference type="EMBL" id="MCB2410847.1"/>
    </source>
</evidence>
<dbReference type="PROSITE" id="PS51918">
    <property type="entry name" value="RADICAL_SAM"/>
    <property type="match status" value="1"/>
</dbReference>
<protein>
    <recommendedName>
        <fullName evidence="8 9">tRNA-2-methylthio-N(6)-dimethylallyladenosine synthase</fullName>
        <ecNumber evidence="8 9">2.8.4.3</ecNumber>
    </recommendedName>
    <alternativeName>
        <fullName evidence="9">(Dimethylallyl)adenosine tRNA methylthiotransferase MiaB</fullName>
    </alternativeName>
    <alternativeName>
        <fullName evidence="9">tRNA-i(6)A37 methylthiotransferase</fullName>
    </alternativeName>
</protein>
<keyword evidence="2 9" id="KW-0004">4Fe-4S</keyword>
<comment type="subcellular location">
    <subcellularLocation>
        <location evidence="9">Cytoplasm</location>
    </subcellularLocation>
</comment>
<keyword evidence="9" id="KW-0963">Cytoplasm</keyword>
<dbReference type="Pfam" id="PF00919">
    <property type="entry name" value="UPF0004"/>
    <property type="match status" value="1"/>
</dbReference>
<keyword evidence="6 9" id="KW-0408">Iron</keyword>
<dbReference type="InterPro" id="IPR023404">
    <property type="entry name" value="rSAM_horseshoe"/>
</dbReference>
<dbReference type="InterPro" id="IPR002792">
    <property type="entry name" value="TRAM_dom"/>
</dbReference>
<dbReference type="PANTHER" id="PTHR43020">
    <property type="entry name" value="CDK5 REGULATORY SUBUNIT-ASSOCIATED PROTEIN 1"/>
    <property type="match status" value="1"/>
</dbReference>
<dbReference type="SFLD" id="SFLDS00029">
    <property type="entry name" value="Radical_SAM"/>
    <property type="match status" value="1"/>
</dbReference>
<sequence>MSQPLLTLDFLDTPVAPVADDHQPAQDVRVSPATRTGRQRKLYIESYGCQMNFSDSEIVSSILFEEGFDTTEQLADADLVLLNTCSIREKAEQTVRMRLSQINSHKKRNPGLLVGVLGCMAERLKSKFLEEEKLVDLVVGPDAYRDLPNLIREVDGGQKAVNVLLSRDETYADITPVRLNSNGITAFVSIMRGCDNMCSFCVVPFTRGRERSRDAHSIVQECRDLVAQGYKEVTLLGQNVDSYKWTSEDGLEFVNFAQLLERVALISPELRVRFSTSHPKDITDEVLYTMGRYENICKYIHLPAQSGNSRILKLMNRTYDRPWYEDRVQAIRRILGPECAISTDMISGFCSETEEEHQDTLSLIEWVQYDMAYMFFYSERPGTLAARKLTDDIPLAVKKRRLQEIIDLQQKSSAARNQLAVGKVHRVLVENFSKRSDEHLSGRNSQNQVVIFPKKHYQKGDYVNVFVHTGTGGSLLGDAVA</sequence>
<dbReference type="Proteomes" id="UP001165296">
    <property type="component" value="Unassembled WGS sequence"/>
</dbReference>
<dbReference type="PROSITE" id="PS50926">
    <property type="entry name" value="TRAM"/>
    <property type="match status" value="1"/>
</dbReference>
<evidence type="ECO:0000259" key="12">
    <source>
        <dbReference type="PROSITE" id="PS51918"/>
    </source>
</evidence>
<dbReference type="SUPFAM" id="SSF102114">
    <property type="entry name" value="Radical SAM enzymes"/>
    <property type="match status" value="1"/>
</dbReference>
<organism evidence="13 14">
    <name type="scientific">Hymenobacter lucidus</name>
    <dbReference type="NCBI Taxonomy" id="2880930"/>
    <lineage>
        <taxon>Bacteria</taxon>
        <taxon>Pseudomonadati</taxon>
        <taxon>Bacteroidota</taxon>
        <taxon>Cytophagia</taxon>
        <taxon>Cytophagales</taxon>
        <taxon>Hymenobacteraceae</taxon>
        <taxon>Hymenobacter</taxon>
    </lineage>
</organism>
<comment type="function">
    <text evidence="1 9">Catalyzes the methylthiolation of N6-(dimethylallyl)adenosine (i(6)A), leading to the formation of 2-methylthio-N6-(dimethylallyl)adenosine (ms(2)i(6)A) at position 37 in tRNAs that read codons beginning with uridine.</text>
</comment>